<dbReference type="Proteomes" id="UP000193077">
    <property type="component" value="Unassembled WGS sequence"/>
</dbReference>
<dbReference type="OrthoDB" id="7846848at2"/>
<dbReference type="RefSeq" id="WP_085795634.1">
    <property type="nucleotide sequence ID" value="NZ_FWFO01000001.1"/>
</dbReference>
<evidence type="ECO:0000313" key="2">
    <source>
        <dbReference type="Proteomes" id="UP000193077"/>
    </source>
</evidence>
<sequence length="125" mass="14612">MLNTAEVAHHFDLTGETVRRKIRAGELMATRDRRDYRVTWQSVWACEQGPMPKRNHCERYKEPLLSKKHLAGSTGYDIRTVERWIQDGLPTRNAFGSVRINPSDAKEWLKHVRGLEIENLERVEV</sequence>
<organism evidence="1 2">
    <name type="scientific">Falsiruegeria litorea R37</name>
    <dbReference type="NCBI Taxonomy" id="1200284"/>
    <lineage>
        <taxon>Bacteria</taxon>
        <taxon>Pseudomonadati</taxon>
        <taxon>Pseudomonadota</taxon>
        <taxon>Alphaproteobacteria</taxon>
        <taxon>Rhodobacterales</taxon>
        <taxon>Roseobacteraceae</taxon>
        <taxon>Falsiruegeria</taxon>
    </lineage>
</organism>
<accession>A0A1Y5SI44</accession>
<protein>
    <submittedName>
        <fullName evidence="1">Helix-turn-helix domain protein</fullName>
    </submittedName>
</protein>
<name>A0A1Y5SI44_9RHOB</name>
<gene>
    <name evidence="1" type="ORF">TRL7639_02124</name>
</gene>
<dbReference type="Gene3D" id="1.10.10.10">
    <property type="entry name" value="Winged helix-like DNA-binding domain superfamily/Winged helix DNA-binding domain"/>
    <property type="match status" value="1"/>
</dbReference>
<dbReference type="EMBL" id="FWFO01000001">
    <property type="protein sequence ID" value="SLN41030.1"/>
    <property type="molecule type" value="Genomic_DNA"/>
</dbReference>
<dbReference type="InterPro" id="IPR009061">
    <property type="entry name" value="DNA-bd_dom_put_sf"/>
</dbReference>
<dbReference type="InterPro" id="IPR036388">
    <property type="entry name" value="WH-like_DNA-bd_sf"/>
</dbReference>
<reference evidence="1 2" key="1">
    <citation type="submission" date="2017-03" db="EMBL/GenBank/DDBJ databases">
        <authorList>
            <person name="Afonso C.L."/>
            <person name="Miller P.J."/>
            <person name="Scott M.A."/>
            <person name="Spackman E."/>
            <person name="Goraichik I."/>
            <person name="Dimitrov K.M."/>
            <person name="Suarez D.L."/>
            <person name="Swayne D.E."/>
        </authorList>
    </citation>
    <scope>NUCLEOTIDE SEQUENCE [LARGE SCALE GENOMIC DNA]</scope>
    <source>
        <strain evidence="1 2">CECT 7639</strain>
    </source>
</reference>
<evidence type="ECO:0000313" key="1">
    <source>
        <dbReference type="EMBL" id="SLN41030.1"/>
    </source>
</evidence>
<dbReference type="AlphaFoldDB" id="A0A1Y5SI44"/>
<proteinExistence type="predicted"/>
<keyword evidence="2" id="KW-1185">Reference proteome</keyword>
<dbReference type="SUPFAM" id="SSF46955">
    <property type="entry name" value="Putative DNA-binding domain"/>
    <property type="match status" value="1"/>
</dbReference>